<feature type="domain" description="Condensation" evidence="1">
    <location>
        <begin position="17"/>
        <end position="254"/>
    </location>
</feature>
<evidence type="ECO:0000259" key="1">
    <source>
        <dbReference type="Pfam" id="PF00668"/>
    </source>
</evidence>
<evidence type="ECO:0000313" key="2">
    <source>
        <dbReference type="EMBL" id="AZA99485.1"/>
    </source>
</evidence>
<evidence type="ECO:0000313" key="6">
    <source>
        <dbReference type="Proteomes" id="UP000279541"/>
    </source>
</evidence>
<name>A0A1N7JDX6_9FLAO</name>
<dbReference type="InterPro" id="IPR052058">
    <property type="entry name" value="Alcohol_O-acetyltransferase"/>
</dbReference>
<protein>
    <submittedName>
        <fullName evidence="4">Uncharacterized protein, contains a NRPS condensation (Elongation) domain</fullName>
    </submittedName>
</protein>
<evidence type="ECO:0000313" key="3">
    <source>
        <dbReference type="EMBL" id="SIS31015.1"/>
    </source>
</evidence>
<dbReference type="KEGG" id="cjt:EG359_07640"/>
<dbReference type="Pfam" id="PF00668">
    <property type="entry name" value="Condensation"/>
    <property type="match status" value="1"/>
</dbReference>
<evidence type="ECO:0000313" key="4">
    <source>
        <dbReference type="EMBL" id="SIS47553.1"/>
    </source>
</evidence>
<accession>A0A1N7JDX6</accession>
<dbReference type="Proteomes" id="UP000279541">
    <property type="component" value="Chromosome"/>
</dbReference>
<dbReference type="EMBL" id="FTNZ01000002">
    <property type="protein sequence ID" value="SIS31015.1"/>
    <property type="molecule type" value="Genomic_DNA"/>
</dbReference>
<gene>
    <name evidence="2" type="ORF">EG359_07640</name>
    <name evidence="3" type="ORF">SAMN05421768_102174</name>
    <name evidence="4" type="ORF">SAMN05421768_108173</name>
</gene>
<reference evidence="4 5" key="1">
    <citation type="submission" date="2017-01" db="EMBL/GenBank/DDBJ databases">
        <authorList>
            <person name="Mah S.A."/>
            <person name="Swanson W.J."/>
            <person name="Moy G.W."/>
            <person name="Vacquier V.D."/>
        </authorList>
    </citation>
    <scope>NUCLEOTIDE SEQUENCE [LARGE SCALE GENOMIC DNA]</scope>
    <source>
        <strain evidence="4 5">DSM 16927</strain>
    </source>
</reference>
<dbReference type="EMBL" id="CP033926">
    <property type="protein sequence ID" value="AZA99485.1"/>
    <property type="molecule type" value="Genomic_DNA"/>
</dbReference>
<dbReference type="InterPro" id="IPR001242">
    <property type="entry name" value="Condensation_dom"/>
</dbReference>
<proteinExistence type="predicted"/>
<dbReference type="Gene3D" id="3.30.559.10">
    <property type="entry name" value="Chloramphenicol acetyltransferase-like domain"/>
    <property type="match status" value="1"/>
</dbReference>
<dbReference type="GO" id="GO:0003824">
    <property type="term" value="F:catalytic activity"/>
    <property type="evidence" value="ECO:0007669"/>
    <property type="project" value="InterPro"/>
</dbReference>
<sequence length="427" mass="48836">MNKPIKRRLLFGERMLLGDGTEPFNAVIPFRLRGTFALKDIQQALVQIQNKHPWLRALINHDEKNIPWFDVPEKPLSIPIRIVVRKGEDHWKEESKREWHTLFDYQKLPLIRFVWIKGEEVSDMLFAFHHCLCDGGSAMAFLHEFLKVLDNPSADIGSEQPIMGIQDVVPAHILNSRRQKLKARFIGRLAATAIKYIPTGKKTVDRQDDYLIHWKVDEKVSQQLISYCKSNEVTVNTFLSAALLQAFKKVKGSAAFNKISCPVDIRRFASQIKNDHIFAFGLMIVVSSNEKMSFLENLRSMQTSVERKTSKLNPYITMMVMESGHDALTNFTKLLKNGKSSNDCMFSNLGRIQIPHEYKEFTVDTIFSPSVIGPLGNTTTLVVSTYRGKMDFSFVGSEGYLPYTEAMAIRDEVMQIIKVQLEYIPVS</sequence>
<dbReference type="RefSeq" id="WP_076352261.1">
    <property type="nucleotide sequence ID" value="NZ_CP033926.1"/>
</dbReference>
<dbReference type="AlphaFoldDB" id="A0A1N7JDX6"/>
<dbReference type="STRING" id="112234.SAMN05421768_102174"/>
<dbReference type="OrthoDB" id="5562587at2"/>
<dbReference type="InterPro" id="IPR023213">
    <property type="entry name" value="CAT-like_dom_sf"/>
</dbReference>
<reference evidence="2 6" key="2">
    <citation type="submission" date="2018-11" db="EMBL/GenBank/DDBJ databases">
        <title>Proposal to divide the Flavobacteriaceae and reorganize its genera based on Amino Acid Identity values calculated from whole genome sequences.</title>
        <authorList>
            <person name="Nicholson A.C."/>
            <person name="Gulvik C.A."/>
            <person name="Whitney A.M."/>
            <person name="Humrighouse B.W."/>
            <person name="Bell M."/>
            <person name="Holmes B."/>
            <person name="Steigerwalt A.G."/>
            <person name="Villarma A."/>
            <person name="Sheth M."/>
            <person name="Batra D."/>
            <person name="Pryor J."/>
            <person name="Bernardet J.-F."/>
            <person name="Hugo C."/>
            <person name="Kampfer P."/>
            <person name="Newman J."/>
            <person name="McQuiston J.R."/>
        </authorList>
    </citation>
    <scope>NUCLEOTIDE SEQUENCE [LARGE SCALE GENOMIC DNA]</scope>
    <source>
        <strain evidence="2 6">DSM 16927</strain>
    </source>
</reference>
<dbReference type="SUPFAM" id="SSF52777">
    <property type="entry name" value="CoA-dependent acyltransferases"/>
    <property type="match status" value="2"/>
</dbReference>
<evidence type="ECO:0000313" key="5">
    <source>
        <dbReference type="Proteomes" id="UP000186106"/>
    </source>
</evidence>
<dbReference type="PANTHER" id="PTHR28037">
    <property type="entry name" value="ALCOHOL O-ACETYLTRANSFERASE 1-RELATED"/>
    <property type="match status" value="1"/>
</dbReference>
<dbReference type="PANTHER" id="PTHR28037:SF1">
    <property type="entry name" value="ALCOHOL O-ACETYLTRANSFERASE 1-RELATED"/>
    <property type="match status" value="1"/>
</dbReference>
<organism evidence="4 5">
    <name type="scientific">Chryseobacterium joostei</name>
    <dbReference type="NCBI Taxonomy" id="112234"/>
    <lineage>
        <taxon>Bacteria</taxon>
        <taxon>Pseudomonadati</taxon>
        <taxon>Bacteroidota</taxon>
        <taxon>Flavobacteriia</taxon>
        <taxon>Flavobacteriales</taxon>
        <taxon>Weeksellaceae</taxon>
        <taxon>Chryseobacterium group</taxon>
        <taxon>Chryseobacterium</taxon>
    </lineage>
</organism>
<dbReference type="EMBL" id="FTNZ01000008">
    <property type="protein sequence ID" value="SIS47553.1"/>
    <property type="molecule type" value="Genomic_DNA"/>
</dbReference>
<dbReference type="Gene3D" id="3.30.559.30">
    <property type="entry name" value="Nonribosomal peptide synthetase, condensation domain"/>
    <property type="match status" value="1"/>
</dbReference>
<keyword evidence="6" id="KW-1185">Reference proteome</keyword>
<dbReference type="Proteomes" id="UP000186106">
    <property type="component" value="Unassembled WGS sequence"/>
</dbReference>